<dbReference type="Pfam" id="PF05065">
    <property type="entry name" value="Phage_capsid"/>
    <property type="match status" value="1"/>
</dbReference>
<reference evidence="3 4" key="1">
    <citation type="submission" date="2019-10" db="EMBL/GenBank/DDBJ databases">
        <title>Bifidobacterium from non-human primates.</title>
        <authorList>
            <person name="Modesto M."/>
        </authorList>
    </citation>
    <scope>NUCLEOTIDE SEQUENCE [LARGE SCALE GENOMIC DNA]</scope>
    <source>
        <strain evidence="3 4">TRE17</strain>
    </source>
</reference>
<accession>A0A6N9Z2A8</accession>
<feature type="domain" description="Phage capsid-like C-terminal" evidence="2">
    <location>
        <begin position="50"/>
        <end position="290"/>
    </location>
</feature>
<protein>
    <submittedName>
        <fullName evidence="3">Phage major capsid protein</fullName>
    </submittedName>
</protein>
<dbReference type="InterPro" id="IPR024455">
    <property type="entry name" value="Phage_capsid"/>
</dbReference>
<evidence type="ECO:0000313" key="3">
    <source>
        <dbReference type="EMBL" id="NEG88606.1"/>
    </source>
</evidence>
<name>A0A6N9Z2A8_9BIFI</name>
<dbReference type="Proteomes" id="UP000469194">
    <property type="component" value="Unassembled WGS sequence"/>
</dbReference>
<dbReference type="SUPFAM" id="SSF56563">
    <property type="entry name" value="Major capsid protein gp5"/>
    <property type="match status" value="1"/>
</dbReference>
<gene>
    <name evidence="3" type="ORF">GFD25_01015</name>
</gene>
<comment type="caution">
    <text evidence="3">The sequence shown here is derived from an EMBL/GenBank/DDBJ whole genome shotgun (WGS) entry which is preliminary data.</text>
</comment>
<dbReference type="AlphaFoldDB" id="A0A6N9Z2A8"/>
<dbReference type="InterPro" id="IPR054612">
    <property type="entry name" value="Phage_capsid-like_C"/>
</dbReference>
<evidence type="ECO:0000259" key="2">
    <source>
        <dbReference type="Pfam" id="PF05065"/>
    </source>
</evidence>
<keyword evidence="4" id="KW-1185">Reference proteome</keyword>
<dbReference type="NCBIfam" id="TIGR01554">
    <property type="entry name" value="major_cap_HK97"/>
    <property type="match status" value="1"/>
</dbReference>
<proteinExistence type="predicted"/>
<dbReference type="EMBL" id="WHZW01000002">
    <property type="protein sequence ID" value="NEG88606.1"/>
    <property type="molecule type" value="Genomic_DNA"/>
</dbReference>
<evidence type="ECO:0000256" key="1">
    <source>
        <dbReference type="ARBA" id="ARBA00004328"/>
    </source>
</evidence>
<dbReference type="Gene3D" id="3.30.2320.10">
    <property type="entry name" value="hypothetical protein PF0899 domain"/>
    <property type="match status" value="1"/>
</dbReference>
<sequence length="300" mass="31462">MPIATSNGVQAGTKVVRSEMFYPARDIIPTALVYQLATNCGTIEGDEPVVSIPIIMPMTAAEIIAEGEEIPETDALMQSIDIRTYKVSILSAASNEIAVYGNTSDEIQDMLGAAMIKAIVDKADAILLQNTPTTDSEGGRKGPAGLFNAPGITTGYTITTGNTIPNTLGPLVDALAAVAAKGARPTHLVMNFATWAKLLNLKYADGRPIIAPDVANSPAPVIYGVPVVINAQAPDDKILINDSNVVYAAVSQVRAASSDHDKFRNDAVTFRTTFRFGFGSTNPERLAVVDIAAATTGKGA</sequence>
<organism evidence="3 4">
    <name type="scientific">Bifidobacterium aerophilum</name>
    <dbReference type="NCBI Taxonomy" id="1798155"/>
    <lineage>
        <taxon>Bacteria</taxon>
        <taxon>Bacillati</taxon>
        <taxon>Actinomycetota</taxon>
        <taxon>Actinomycetes</taxon>
        <taxon>Bifidobacteriales</taxon>
        <taxon>Bifidobacteriaceae</taxon>
        <taxon>Bifidobacterium</taxon>
    </lineage>
</organism>
<comment type="subcellular location">
    <subcellularLocation>
        <location evidence="1">Virion</location>
    </subcellularLocation>
</comment>
<evidence type="ECO:0000313" key="4">
    <source>
        <dbReference type="Proteomes" id="UP000469194"/>
    </source>
</evidence>
<dbReference type="RefSeq" id="WP_163229078.1">
    <property type="nucleotide sequence ID" value="NZ_WHZW01000002.1"/>
</dbReference>
<dbReference type="Gene3D" id="3.30.2400.10">
    <property type="entry name" value="Major capsid protein gp5"/>
    <property type="match status" value="1"/>
</dbReference>